<dbReference type="SUPFAM" id="SSF46785">
    <property type="entry name" value="Winged helix' DNA-binding domain"/>
    <property type="match status" value="1"/>
</dbReference>
<dbReference type="InterPro" id="IPR000944">
    <property type="entry name" value="Tscrpt_reg_Rrf2"/>
</dbReference>
<dbReference type="InterPro" id="IPR036390">
    <property type="entry name" value="WH_DNA-bd_sf"/>
</dbReference>
<proteinExistence type="predicted"/>
<protein>
    <submittedName>
        <fullName evidence="1">Rrf2 family transcriptional regulator</fullName>
    </submittedName>
</protein>
<dbReference type="Pfam" id="PF02082">
    <property type="entry name" value="Rrf2"/>
    <property type="match status" value="1"/>
</dbReference>
<dbReference type="GO" id="GO:0003700">
    <property type="term" value="F:DNA-binding transcription factor activity"/>
    <property type="evidence" value="ECO:0007669"/>
    <property type="project" value="TreeGrafter"/>
</dbReference>
<dbReference type="InterPro" id="IPR036388">
    <property type="entry name" value="WH-like_DNA-bd_sf"/>
</dbReference>
<dbReference type="Proteomes" id="UP000640489">
    <property type="component" value="Unassembled WGS sequence"/>
</dbReference>
<keyword evidence="2" id="KW-1185">Reference proteome</keyword>
<reference evidence="1" key="1">
    <citation type="submission" date="2020-11" db="EMBL/GenBank/DDBJ databases">
        <title>Nocardioides sp. nov., isolated from Soil of Cynanchum wilfordii Hemsley rhizosphere.</title>
        <authorList>
            <person name="Lee J.-S."/>
            <person name="Suh M.K."/>
            <person name="Kim J.-S."/>
        </authorList>
    </citation>
    <scope>NUCLEOTIDE SEQUENCE</scope>
    <source>
        <strain evidence="1">KCTC 19275</strain>
    </source>
</reference>
<dbReference type="Gene3D" id="1.10.10.10">
    <property type="entry name" value="Winged helix-like DNA-binding domain superfamily/Winged helix DNA-binding domain"/>
    <property type="match status" value="1"/>
</dbReference>
<gene>
    <name evidence="1" type="ORF">ISU07_04710</name>
</gene>
<dbReference type="PANTHER" id="PTHR33221:SF15">
    <property type="entry name" value="HTH-TYPE TRANSCRIPTIONAL REGULATOR YWGB-RELATED"/>
    <property type="match status" value="1"/>
</dbReference>
<organism evidence="1 2">
    <name type="scientific">Nocardioides islandensis</name>
    <dbReference type="NCBI Taxonomy" id="433663"/>
    <lineage>
        <taxon>Bacteria</taxon>
        <taxon>Bacillati</taxon>
        <taxon>Actinomycetota</taxon>
        <taxon>Actinomycetes</taxon>
        <taxon>Propionibacteriales</taxon>
        <taxon>Nocardioidaceae</taxon>
        <taxon>Nocardioides</taxon>
    </lineage>
</organism>
<evidence type="ECO:0000313" key="1">
    <source>
        <dbReference type="EMBL" id="MBF4762416.1"/>
    </source>
</evidence>
<dbReference type="RefSeq" id="WP_194705532.1">
    <property type="nucleotide sequence ID" value="NZ_JADKPN010000001.1"/>
</dbReference>
<dbReference type="PANTHER" id="PTHR33221">
    <property type="entry name" value="WINGED HELIX-TURN-HELIX TRANSCRIPTIONAL REGULATOR, RRF2 FAMILY"/>
    <property type="match status" value="1"/>
</dbReference>
<dbReference type="AlphaFoldDB" id="A0A930YBT0"/>
<dbReference type="EMBL" id="JADKPN010000001">
    <property type="protein sequence ID" value="MBF4762416.1"/>
    <property type="molecule type" value="Genomic_DNA"/>
</dbReference>
<accession>A0A930YBT0</accession>
<dbReference type="PROSITE" id="PS51197">
    <property type="entry name" value="HTH_RRF2_2"/>
    <property type="match status" value="1"/>
</dbReference>
<comment type="caution">
    <text evidence="1">The sequence shown here is derived from an EMBL/GenBank/DDBJ whole genome shotgun (WGS) entry which is preliminary data.</text>
</comment>
<sequence length="152" mass="15933">MSANSRLTTAIHALCWLELAARRGYPSLTSEHVAASLASNPALVRKALGPLRDAGLVVSGRGPGAGWSLARPASAIRLDEVYAALGDAEAPFALHPHEPNLECPVGFGIRPVLADLYADADAALRRTLARRTVADVLDELLTTHPLPDAVSG</sequence>
<name>A0A930YBT0_9ACTN</name>
<dbReference type="GO" id="GO:0005829">
    <property type="term" value="C:cytosol"/>
    <property type="evidence" value="ECO:0007669"/>
    <property type="project" value="TreeGrafter"/>
</dbReference>
<evidence type="ECO:0000313" key="2">
    <source>
        <dbReference type="Proteomes" id="UP000640489"/>
    </source>
</evidence>